<dbReference type="Gene3D" id="3.40.50.410">
    <property type="entry name" value="von Willebrand factor, type A domain"/>
    <property type="match status" value="1"/>
</dbReference>
<evidence type="ECO:0000313" key="2">
    <source>
        <dbReference type="Proteomes" id="UP000231644"/>
    </source>
</evidence>
<sequence length="234" mass="25043">MAAWLRVTLVVVLLLPGVARAQCRQALLLALDVSGSVDAREYRLQLDGLAAALMDPAVVGAFQAMPGAPLRLAVMEWSGAGFQRVVLPWQEVQGRSDLAGIADHLRRVRRVPADPSTAIGSALLRGAQLLADQMGCWRRVMDVSGDGKANTGPLPQSVTLTPADIIVNGLVVGEPQDPHGRSPGIGELVAYFRAYVIRGDSAFVEAAQGFEDFEAAMIRKLLRELQVVAVSEVR</sequence>
<dbReference type="EMBL" id="FOLX01000001">
    <property type="protein sequence ID" value="SFC95738.1"/>
    <property type="molecule type" value="Genomic_DNA"/>
</dbReference>
<protein>
    <recommendedName>
        <fullName evidence="3">VWFA domain-containing protein</fullName>
    </recommendedName>
</protein>
<dbReference type="SUPFAM" id="SSF53300">
    <property type="entry name" value="vWA-like"/>
    <property type="match status" value="1"/>
</dbReference>
<dbReference type="RefSeq" id="WP_093446548.1">
    <property type="nucleotide sequence ID" value="NZ_FNZG01000001.1"/>
</dbReference>
<dbReference type="OrthoDB" id="9792179at2"/>
<evidence type="ECO:0008006" key="3">
    <source>
        <dbReference type="Google" id="ProtNLM"/>
    </source>
</evidence>
<dbReference type="STRING" id="517719.SAMN05421762_2921"/>
<proteinExistence type="predicted"/>
<reference evidence="1 2" key="1">
    <citation type="submission" date="2016-10" db="EMBL/GenBank/DDBJ databases">
        <authorList>
            <person name="de Groot N.N."/>
        </authorList>
    </citation>
    <scope>NUCLEOTIDE SEQUENCE [LARGE SCALE GENOMIC DNA]</scope>
    <source>
        <strain evidence="1 2">DSM 29619</strain>
    </source>
</reference>
<dbReference type="AlphaFoldDB" id="A0A1I1NJT3"/>
<name>A0A1I1NJT3_9RHOB</name>
<gene>
    <name evidence="1" type="ORF">SAMN05421762_2921</name>
</gene>
<dbReference type="InterPro" id="IPR036465">
    <property type="entry name" value="vWFA_dom_sf"/>
</dbReference>
<organism evidence="1 2">
    <name type="scientific">Pseudooceanicola nitratireducens</name>
    <dbReference type="NCBI Taxonomy" id="517719"/>
    <lineage>
        <taxon>Bacteria</taxon>
        <taxon>Pseudomonadati</taxon>
        <taxon>Pseudomonadota</taxon>
        <taxon>Alphaproteobacteria</taxon>
        <taxon>Rhodobacterales</taxon>
        <taxon>Paracoccaceae</taxon>
        <taxon>Pseudooceanicola</taxon>
    </lineage>
</organism>
<dbReference type="Pfam" id="PF06707">
    <property type="entry name" value="DUF1194"/>
    <property type="match status" value="1"/>
</dbReference>
<evidence type="ECO:0000313" key="1">
    <source>
        <dbReference type="EMBL" id="SFC95738.1"/>
    </source>
</evidence>
<accession>A0A1I1NJT3</accession>
<dbReference type="InterPro" id="IPR010607">
    <property type="entry name" value="DUF1194"/>
</dbReference>
<dbReference type="Proteomes" id="UP000231644">
    <property type="component" value="Unassembled WGS sequence"/>
</dbReference>
<keyword evidence="2" id="KW-1185">Reference proteome</keyword>